<dbReference type="OrthoDB" id="6431331at2759"/>
<accession>A0A2H3JNS7</accession>
<dbReference type="Proteomes" id="UP000218811">
    <property type="component" value="Unassembled WGS sequence"/>
</dbReference>
<proteinExistence type="predicted"/>
<dbReference type="Gene3D" id="3.40.50.1820">
    <property type="entry name" value="alpha/beta hydrolase"/>
    <property type="match status" value="1"/>
</dbReference>
<dbReference type="InterPro" id="IPR029058">
    <property type="entry name" value="AB_hydrolase_fold"/>
</dbReference>
<keyword evidence="1" id="KW-0812">Transmembrane</keyword>
<feature type="transmembrane region" description="Helical" evidence="1">
    <location>
        <begin position="44"/>
        <end position="61"/>
    </location>
</feature>
<dbReference type="STRING" id="742152.A0A2H3JNS7"/>
<feature type="transmembrane region" description="Helical" evidence="1">
    <location>
        <begin position="12"/>
        <end position="32"/>
    </location>
</feature>
<dbReference type="OMA" id="YLRWWFL"/>
<dbReference type="InterPro" id="IPR000073">
    <property type="entry name" value="AB_hydrolase_1"/>
</dbReference>
<dbReference type="PANTHER" id="PTHR37471:SF1">
    <property type="entry name" value="AB HYDROLASE-1 DOMAIN-CONTAINING PROTEIN"/>
    <property type="match status" value="1"/>
</dbReference>
<evidence type="ECO:0000256" key="1">
    <source>
        <dbReference type="SAM" id="Phobius"/>
    </source>
</evidence>
<feature type="transmembrane region" description="Helical" evidence="1">
    <location>
        <begin position="341"/>
        <end position="361"/>
    </location>
</feature>
<keyword evidence="1" id="KW-1133">Transmembrane helix</keyword>
<dbReference type="SUPFAM" id="SSF53474">
    <property type="entry name" value="alpha/beta-Hydrolases"/>
    <property type="match status" value="1"/>
</dbReference>
<organism evidence="3 4">
    <name type="scientific">Wolfiporia cocos (strain MD-104)</name>
    <name type="common">Brown rot fungus</name>
    <dbReference type="NCBI Taxonomy" id="742152"/>
    <lineage>
        <taxon>Eukaryota</taxon>
        <taxon>Fungi</taxon>
        <taxon>Dikarya</taxon>
        <taxon>Basidiomycota</taxon>
        <taxon>Agaricomycotina</taxon>
        <taxon>Agaricomycetes</taxon>
        <taxon>Polyporales</taxon>
        <taxon>Phaeolaceae</taxon>
        <taxon>Wolfiporia</taxon>
    </lineage>
</organism>
<evidence type="ECO:0000313" key="3">
    <source>
        <dbReference type="EMBL" id="PCH37667.1"/>
    </source>
</evidence>
<evidence type="ECO:0000259" key="2">
    <source>
        <dbReference type="Pfam" id="PF12697"/>
    </source>
</evidence>
<keyword evidence="1" id="KW-0472">Membrane</keyword>
<evidence type="ECO:0000313" key="4">
    <source>
        <dbReference type="Proteomes" id="UP000218811"/>
    </source>
</evidence>
<feature type="domain" description="AB hydrolase-1" evidence="2">
    <location>
        <begin position="246"/>
        <end position="460"/>
    </location>
</feature>
<name>A0A2H3JNS7_WOLCO</name>
<protein>
    <recommendedName>
        <fullName evidence="2">AB hydrolase-1 domain-containing protein</fullName>
    </recommendedName>
</protein>
<dbReference type="AlphaFoldDB" id="A0A2H3JNS7"/>
<dbReference type="PANTHER" id="PTHR37471">
    <property type="entry name" value="UNNAMED PRODUCT"/>
    <property type="match status" value="1"/>
</dbReference>
<dbReference type="Pfam" id="PF12697">
    <property type="entry name" value="Abhydrolase_6"/>
    <property type="match status" value="1"/>
</dbReference>
<keyword evidence="4" id="KW-1185">Reference proteome</keyword>
<feature type="transmembrane region" description="Helical" evidence="1">
    <location>
        <begin position="246"/>
        <end position="264"/>
    </location>
</feature>
<dbReference type="EMBL" id="KB467942">
    <property type="protein sequence ID" value="PCH37667.1"/>
    <property type="molecule type" value="Genomic_DNA"/>
</dbReference>
<sequence length="488" mass="56104">MIGNSLPEYIFIRICISGIRLIAPLSILYTLASLNYGFLLYNKWLGIYAIVEAAFYLLVYLPRCRRLQEVAVHPTPLPKAEREKLFEKCSLHITESNSATGWFFNSSATSIKRENMREWLLWAIFGSHQGNAKEEWTEELDGYLTKLDELSGTKMDPGRNESVSSMRTTIDPVVTVHRPLIWYMVVAIVDTVTVVQMLSGGFKHFDSGSPFKCFPPRWVSVFSRHSPDPELSYWYRPHRSKTKKPVLFLHGIGIGLWPYVSFLLELAAGDPDVGIIAVENLSISMRISPPPLPRQAMLAKLARILDRHGLRSFVLTAHSYGTVLAAHILRDREFSRRVSAVLLVDPIPFLLYLPAVAYNFVYRVPRTASEWQLWYFASRDPDIARALARHFFWVENVLWKEDLEGRECAVVLCGKDQIVDGRQVRRYLTGEEDEHAQFRWRKDGLEVLFYPDLDHSNQFDKAELRRPMVDIVSRFVRLPDSASNSYTS</sequence>
<gene>
    <name evidence="3" type="ORF">WOLCODRAFT_142188</name>
</gene>
<reference evidence="3 4" key="1">
    <citation type="journal article" date="2012" name="Science">
        <title>The Paleozoic origin of enzymatic lignin decomposition reconstructed from 31 fungal genomes.</title>
        <authorList>
            <person name="Floudas D."/>
            <person name="Binder M."/>
            <person name="Riley R."/>
            <person name="Barry K."/>
            <person name="Blanchette R.A."/>
            <person name="Henrissat B."/>
            <person name="Martinez A.T."/>
            <person name="Otillar R."/>
            <person name="Spatafora J.W."/>
            <person name="Yadav J.S."/>
            <person name="Aerts A."/>
            <person name="Benoit I."/>
            <person name="Boyd A."/>
            <person name="Carlson A."/>
            <person name="Copeland A."/>
            <person name="Coutinho P.M."/>
            <person name="de Vries R.P."/>
            <person name="Ferreira P."/>
            <person name="Findley K."/>
            <person name="Foster B."/>
            <person name="Gaskell J."/>
            <person name="Glotzer D."/>
            <person name="Gorecki P."/>
            <person name="Heitman J."/>
            <person name="Hesse C."/>
            <person name="Hori C."/>
            <person name="Igarashi K."/>
            <person name="Jurgens J.A."/>
            <person name="Kallen N."/>
            <person name="Kersten P."/>
            <person name="Kohler A."/>
            <person name="Kuees U."/>
            <person name="Kumar T.K.A."/>
            <person name="Kuo A."/>
            <person name="LaButti K."/>
            <person name="Larrondo L.F."/>
            <person name="Lindquist E."/>
            <person name="Ling A."/>
            <person name="Lombard V."/>
            <person name="Lucas S."/>
            <person name="Lundell T."/>
            <person name="Martin R."/>
            <person name="McLaughlin D.J."/>
            <person name="Morgenstern I."/>
            <person name="Morin E."/>
            <person name="Murat C."/>
            <person name="Nagy L.G."/>
            <person name="Nolan M."/>
            <person name="Ohm R.A."/>
            <person name="Patyshakuliyeva A."/>
            <person name="Rokas A."/>
            <person name="Ruiz-Duenas F.J."/>
            <person name="Sabat G."/>
            <person name="Salamov A."/>
            <person name="Samejima M."/>
            <person name="Schmutz J."/>
            <person name="Slot J.C."/>
            <person name="St John F."/>
            <person name="Stenlid J."/>
            <person name="Sun H."/>
            <person name="Sun S."/>
            <person name="Syed K."/>
            <person name="Tsang A."/>
            <person name="Wiebenga A."/>
            <person name="Young D."/>
            <person name="Pisabarro A."/>
            <person name="Eastwood D.C."/>
            <person name="Martin F."/>
            <person name="Cullen D."/>
            <person name="Grigoriev I.V."/>
            <person name="Hibbett D.S."/>
        </authorList>
    </citation>
    <scope>NUCLEOTIDE SEQUENCE [LARGE SCALE GENOMIC DNA]</scope>
    <source>
        <strain evidence="3 4">MD-104</strain>
    </source>
</reference>